<dbReference type="SMART" id="SM01016">
    <property type="entry name" value="Arg_tRNA_synt_N"/>
    <property type="match status" value="1"/>
</dbReference>
<evidence type="ECO:0000259" key="13">
    <source>
        <dbReference type="SMART" id="SM01016"/>
    </source>
</evidence>
<keyword evidence="8 10" id="KW-0030">Aminoacyl-tRNA synthetase</keyword>
<dbReference type="SUPFAM" id="SSF52374">
    <property type="entry name" value="Nucleotidylyl transferase"/>
    <property type="match status" value="1"/>
</dbReference>
<evidence type="ECO:0000256" key="9">
    <source>
        <dbReference type="ARBA" id="ARBA00049339"/>
    </source>
</evidence>
<comment type="subunit">
    <text evidence="10">Monomer.</text>
</comment>
<dbReference type="InterPro" id="IPR009080">
    <property type="entry name" value="tRNAsynth_Ia_anticodon-bd"/>
</dbReference>
<dbReference type="GO" id="GO:0005737">
    <property type="term" value="C:cytoplasm"/>
    <property type="evidence" value="ECO:0007669"/>
    <property type="project" value="UniProtKB-SubCell"/>
</dbReference>
<keyword evidence="7 10" id="KW-0648">Protein biosynthesis</keyword>
<dbReference type="GO" id="GO:0004814">
    <property type="term" value="F:arginine-tRNA ligase activity"/>
    <property type="evidence" value="ECO:0007669"/>
    <property type="project" value="UniProtKB-UniRule"/>
</dbReference>
<dbReference type="EC" id="6.1.1.19" evidence="10"/>
<dbReference type="InterPro" id="IPR036695">
    <property type="entry name" value="Arg-tRNA-synth_N_sf"/>
</dbReference>
<evidence type="ECO:0000256" key="6">
    <source>
        <dbReference type="ARBA" id="ARBA00022840"/>
    </source>
</evidence>
<dbReference type="SMART" id="SM00836">
    <property type="entry name" value="DALR_1"/>
    <property type="match status" value="1"/>
</dbReference>
<gene>
    <name evidence="10" type="primary">argS</name>
    <name evidence="14" type="ORF">IAC55_03580</name>
</gene>
<reference evidence="14" key="2">
    <citation type="journal article" date="2021" name="PeerJ">
        <title>Extensive microbial diversity within the chicken gut microbiome revealed by metagenomics and culture.</title>
        <authorList>
            <person name="Gilroy R."/>
            <person name="Ravi A."/>
            <person name="Getino M."/>
            <person name="Pursley I."/>
            <person name="Horton D.L."/>
            <person name="Alikhan N.F."/>
            <person name="Baker D."/>
            <person name="Gharbi K."/>
            <person name="Hall N."/>
            <person name="Watson M."/>
            <person name="Adriaenssens E.M."/>
            <person name="Foster-Nyarko E."/>
            <person name="Jarju S."/>
            <person name="Secka A."/>
            <person name="Antonio M."/>
            <person name="Oren A."/>
            <person name="Chaudhuri R.R."/>
            <person name="La Ragione R."/>
            <person name="Hildebrand F."/>
            <person name="Pallen M.J."/>
        </authorList>
    </citation>
    <scope>NUCLEOTIDE SEQUENCE</scope>
    <source>
        <strain evidence="14">F6-4510</strain>
    </source>
</reference>
<sequence>MDFKIEIAKLIADASEIDVNEIASAIEIPPNSEMGDYAYPCFKLAKVFRKAPPMIANELIEKIEKKDFIKEIKVVGAYINFFTEKSVYVKEVLTRVFDEKESYGSSTEGNGKTIVIDYSSPNIAKPFHVGHLRSTVIGNAIYKIYECLGYNCEGVNHLGDWGTQFGKLIVAYKKWGSKEAVEKDGIQELMKIYVKFHDEAKKEPALEDEARLWFVKMQDGDEEALTLWKWFYDISIKEFDRVYDMLGVKFDAYTGESFYNDKMDAVVQELKDKNLLKESEGAMIVDLEDEKMPPCLIIRKDGGTLYATRDITAALYRKKKYNFEKCIYLTALDQNLHFAQWFKVIEKMGYEWSKDLVHVPFGLVSLETGKLSTRQGNVVLMEDLLNQAISETTKIIEEKNPNLPNKEEVAKQVGIGAVIFNDLYNNRIKDVVFSWSRMLNFDGETGPYVQYTHARACSLLKKVCDSVENIDTNIDFSLLNDEASVEVCKLIEMYPAKIKDAANKFEPSIVTRHLVDIAQSFNKFYHDNPIMNSDDDVKKARIALVYAVKTILASGLKLLGINAPEQM</sequence>
<dbReference type="PANTHER" id="PTHR11956">
    <property type="entry name" value="ARGINYL-TRNA SYNTHETASE"/>
    <property type="match status" value="1"/>
</dbReference>
<dbReference type="PANTHER" id="PTHR11956:SF5">
    <property type="entry name" value="ARGININE--TRNA LIGASE, CYTOPLASMIC"/>
    <property type="match status" value="1"/>
</dbReference>
<dbReference type="Pfam" id="PF05746">
    <property type="entry name" value="DALR_1"/>
    <property type="match status" value="1"/>
</dbReference>
<dbReference type="InterPro" id="IPR001412">
    <property type="entry name" value="aa-tRNA-synth_I_CS"/>
</dbReference>
<dbReference type="Gene3D" id="1.10.730.10">
    <property type="entry name" value="Isoleucyl-tRNA Synthetase, Domain 1"/>
    <property type="match status" value="1"/>
</dbReference>
<dbReference type="PRINTS" id="PR01038">
    <property type="entry name" value="TRNASYNTHARG"/>
</dbReference>
<name>A0A9D9DVK6_9FIRM</name>
<comment type="subcellular location">
    <subcellularLocation>
        <location evidence="1 10">Cytoplasm</location>
    </subcellularLocation>
</comment>
<dbReference type="GO" id="GO:0006420">
    <property type="term" value="P:arginyl-tRNA aminoacylation"/>
    <property type="evidence" value="ECO:0007669"/>
    <property type="project" value="UniProtKB-UniRule"/>
</dbReference>
<dbReference type="HAMAP" id="MF_00123">
    <property type="entry name" value="Arg_tRNA_synth"/>
    <property type="match status" value="1"/>
</dbReference>
<dbReference type="CDD" id="cd00671">
    <property type="entry name" value="ArgRS_core"/>
    <property type="match status" value="1"/>
</dbReference>
<comment type="caution">
    <text evidence="14">The sequence shown here is derived from an EMBL/GenBank/DDBJ whole genome shotgun (WGS) entry which is preliminary data.</text>
</comment>
<dbReference type="EMBL" id="JADIMX010000068">
    <property type="protein sequence ID" value="MBO8434388.1"/>
    <property type="molecule type" value="Genomic_DNA"/>
</dbReference>
<feature type="short sequence motif" description="'HIGH' region" evidence="10">
    <location>
        <begin position="121"/>
        <end position="131"/>
    </location>
</feature>
<dbReference type="FunFam" id="1.10.730.10:FF:000008">
    <property type="entry name" value="Arginine--tRNA ligase"/>
    <property type="match status" value="1"/>
</dbReference>
<feature type="domain" description="Arginyl tRNA synthetase N-terminal" evidence="13">
    <location>
        <begin position="1"/>
        <end position="83"/>
    </location>
</feature>
<evidence type="ECO:0000313" key="15">
    <source>
        <dbReference type="Proteomes" id="UP000823611"/>
    </source>
</evidence>
<dbReference type="PROSITE" id="PS00178">
    <property type="entry name" value="AA_TRNA_LIGASE_I"/>
    <property type="match status" value="1"/>
</dbReference>
<keyword evidence="3 10" id="KW-0963">Cytoplasm</keyword>
<reference evidence="14" key="1">
    <citation type="submission" date="2020-10" db="EMBL/GenBank/DDBJ databases">
        <authorList>
            <person name="Gilroy R."/>
        </authorList>
    </citation>
    <scope>NUCLEOTIDE SEQUENCE</scope>
    <source>
        <strain evidence="14">F6-4510</strain>
    </source>
</reference>
<dbReference type="Pfam" id="PF03485">
    <property type="entry name" value="Arg_tRNA_synt_N"/>
    <property type="match status" value="1"/>
</dbReference>
<evidence type="ECO:0000256" key="4">
    <source>
        <dbReference type="ARBA" id="ARBA00022598"/>
    </source>
</evidence>
<comment type="catalytic activity">
    <reaction evidence="9 10">
        <text>tRNA(Arg) + L-arginine + ATP = L-arginyl-tRNA(Arg) + AMP + diphosphate</text>
        <dbReference type="Rhea" id="RHEA:20301"/>
        <dbReference type="Rhea" id="RHEA-COMP:9658"/>
        <dbReference type="Rhea" id="RHEA-COMP:9673"/>
        <dbReference type="ChEBI" id="CHEBI:30616"/>
        <dbReference type="ChEBI" id="CHEBI:32682"/>
        <dbReference type="ChEBI" id="CHEBI:33019"/>
        <dbReference type="ChEBI" id="CHEBI:78442"/>
        <dbReference type="ChEBI" id="CHEBI:78513"/>
        <dbReference type="ChEBI" id="CHEBI:456215"/>
        <dbReference type="EC" id="6.1.1.19"/>
    </reaction>
</comment>
<dbReference type="Gene3D" id="3.30.1360.70">
    <property type="entry name" value="Arginyl tRNA synthetase N-terminal domain"/>
    <property type="match status" value="1"/>
</dbReference>
<dbReference type="FunFam" id="3.40.50.620:FF:000116">
    <property type="entry name" value="Arginine--tRNA ligase"/>
    <property type="match status" value="1"/>
</dbReference>
<keyword evidence="6 10" id="KW-0067">ATP-binding</keyword>
<dbReference type="Pfam" id="PF00750">
    <property type="entry name" value="tRNA-synt_1d"/>
    <property type="match status" value="1"/>
</dbReference>
<dbReference type="InterPro" id="IPR014729">
    <property type="entry name" value="Rossmann-like_a/b/a_fold"/>
</dbReference>
<evidence type="ECO:0000256" key="11">
    <source>
        <dbReference type="RuleBase" id="RU363038"/>
    </source>
</evidence>
<dbReference type="InterPro" id="IPR035684">
    <property type="entry name" value="ArgRS_core"/>
</dbReference>
<keyword evidence="5 10" id="KW-0547">Nucleotide-binding</keyword>
<dbReference type="InterPro" id="IPR008909">
    <property type="entry name" value="DALR_anticod-bd"/>
</dbReference>
<evidence type="ECO:0000256" key="10">
    <source>
        <dbReference type="HAMAP-Rule" id="MF_00123"/>
    </source>
</evidence>
<dbReference type="Proteomes" id="UP000823611">
    <property type="component" value="Unassembled WGS sequence"/>
</dbReference>
<organism evidence="14 15">
    <name type="scientific">Candidatus Fimicola merdigallinarum</name>
    <dbReference type="NCBI Taxonomy" id="2840819"/>
    <lineage>
        <taxon>Bacteria</taxon>
        <taxon>Bacillati</taxon>
        <taxon>Bacillota</taxon>
        <taxon>Clostridia</taxon>
        <taxon>Lachnospirales</taxon>
        <taxon>Lachnospiraceae</taxon>
        <taxon>Lachnospiraceae incertae sedis</taxon>
        <taxon>Candidatus Fimicola</taxon>
    </lineage>
</organism>
<dbReference type="CDD" id="cd07956">
    <property type="entry name" value="Anticodon_Ia_Arg"/>
    <property type="match status" value="1"/>
</dbReference>
<evidence type="ECO:0000256" key="3">
    <source>
        <dbReference type="ARBA" id="ARBA00022490"/>
    </source>
</evidence>
<accession>A0A9D9DVK6</accession>
<evidence type="ECO:0000256" key="1">
    <source>
        <dbReference type="ARBA" id="ARBA00004496"/>
    </source>
</evidence>
<dbReference type="InterPro" id="IPR005148">
    <property type="entry name" value="Arg-tRNA-synth_N"/>
</dbReference>
<evidence type="ECO:0000256" key="5">
    <source>
        <dbReference type="ARBA" id="ARBA00022741"/>
    </source>
</evidence>
<dbReference type="AlphaFoldDB" id="A0A9D9DVK6"/>
<proteinExistence type="inferred from homology"/>
<evidence type="ECO:0000256" key="8">
    <source>
        <dbReference type="ARBA" id="ARBA00023146"/>
    </source>
</evidence>
<comment type="similarity">
    <text evidence="2 10 11">Belongs to the class-I aminoacyl-tRNA synthetase family.</text>
</comment>
<evidence type="ECO:0000256" key="2">
    <source>
        <dbReference type="ARBA" id="ARBA00005594"/>
    </source>
</evidence>
<protein>
    <recommendedName>
        <fullName evidence="10">Arginine--tRNA ligase</fullName>
        <ecNumber evidence="10">6.1.1.19</ecNumber>
    </recommendedName>
    <alternativeName>
        <fullName evidence="10">Arginyl-tRNA synthetase</fullName>
        <shortName evidence="10">ArgRS</shortName>
    </alternativeName>
</protein>
<evidence type="ECO:0000256" key="7">
    <source>
        <dbReference type="ARBA" id="ARBA00022917"/>
    </source>
</evidence>
<dbReference type="Gene3D" id="3.40.50.620">
    <property type="entry name" value="HUPs"/>
    <property type="match status" value="1"/>
</dbReference>
<dbReference type="SUPFAM" id="SSF47323">
    <property type="entry name" value="Anticodon-binding domain of a subclass of class I aminoacyl-tRNA synthetases"/>
    <property type="match status" value="1"/>
</dbReference>
<evidence type="ECO:0000259" key="12">
    <source>
        <dbReference type="SMART" id="SM00836"/>
    </source>
</evidence>
<evidence type="ECO:0000313" key="14">
    <source>
        <dbReference type="EMBL" id="MBO8434388.1"/>
    </source>
</evidence>
<dbReference type="InterPro" id="IPR001278">
    <property type="entry name" value="Arg-tRNA-ligase"/>
</dbReference>
<dbReference type="GO" id="GO:0005524">
    <property type="term" value="F:ATP binding"/>
    <property type="evidence" value="ECO:0007669"/>
    <property type="project" value="UniProtKB-UniRule"/>
</dbReference>
<dbReference type="SUPFAM" id="SSF55190">
    <property type="entry name" value="Arginyl-tRNA synthetase (ArgRS), N-terminal 'additional' domain"/>
    <property type="match status" value="1"/>
</dbReference>
<feature type="domain" description="DALR anticodon binding" evidence="12">
    <location>
        <begin position="449"/>
        <end position="567"/>
    </location>
</feature>
<dbReference type="NCBIfam" id="TIGR00456">
    <property type="entry name" value="argS"/>
    <property type="match status" value="1"/>
</dbReference>
<keyword evidence="4 10" id="KW-0436">Ligase</keyword>